<comment type="caution">
    <text evidence="1">The sequence shown here is derived from an EMBL/GenBank/DDBJ whole genome shotgun (WGS) entry which is preliminary data.</text>
</comment>
<gene>
    <name evidence="1" type="ORF">LTR97_004755</name>
</gene>
<name>A0AAN8A3I7_9PEZI</name>
<evidence type="ECO:0000313" key="2">
    <source>
        <dbReference type="Proteomes" id="UP001310594"/>
    </source>
</evidence>
<organism evidence="1 2">
    <name type="scientific">Elasticomyces elasticus</name>
    <dbReference type="NCBI Taxonomy" id="574655"/>
    <lineage>
        <taxon>Eukaryota</taxon>
        <taxon>Fungi</taxon>
        <taxon>Dikarya</taxon>
        <taxon>Ascomycota</taxon>
        <taxon>Pezizomycotina</taxon>
        <taxon>Dothideomycetes</taxon>
        <taxon>Dothideomycetidae</taxon>
        <taxon>Mycosphaerellales</taxon>
        <taxon>Teratosphaeriaceae</taxon>
        <taxon>Elasticomyces</taxon>
    </lineage>
</organism>
<proteinExistence type="predicted"/>
<dbReference type="Proteomes" id="UP001310594">
    <property type="component" value="Unassembled WGS sequence"/>
</dbReference>
<accession>A0AAN8A3I7</accession>
<protein>
    <recommendedName>
        <fullName evidence="3">F-box domain-containing protein</fullName>
    </recommendedName>
</protein>
<evidence type="ECO:0008006" key="3">
    <source>
        <dbReference type="Google" id="ProtNLM"/>
    </source>
</evidence>
<dbReference type="AlphaFoldDB" id="A0AAN8A3I7"/>
<dbReference type="EMBL" id="JAVRQU010000006">
    <property type="protein sequence ID" value="KAK5701937.1"/>
    <property type="molecule type" value="Genomic_DNA"/>
</dbReference>
<sequence length="297" mass="34503">MAVTRTTDKHDDYWKLEQRDWSIQGMRSKLEGYRYRVGSLRDKERLAECVRRAQSGLTSYYNLTSDQLRELILARKIDASCYKNTPFASNKERLLATLELEDRNPKFYRFLDLPAELRNSIYAYYFSEFWMDLYAPSQPPISRACSQLRAEALPMFYATCAFELRLQHRLNINRPLRQRLTIGDRMLLFLHSTEPEHLAAVRDLFISVDHRTCSCPVRPDLAPVCRLDFTDPHYYSVKPYWAMDVTSQWAEARPPGLAKKKQMAAAVEDIADTIASRGELIKADIFDLREAVELGTA</sequence>
<evidence type="ECO:0000313" key="1">
    <source>
        <dbReference type="EMBL" id="KAK5701937.1"/>
    </source>
</evidence>
<reference evidence="1" key="1">
    <citation type="submission" date="2023-08" db="EMBL/GenBank/DDBJ databases">
        <title>Black Yeasts Isolated from many extreme environments.</title>
        <authorList>
            <person name="Coleine C."/>
            <person name="Stajich J.E."/>
            <person name="Selbmann L."/>
        </authorList>
    </citation>
    <scope>NUCLEOTIDE SEQUENCE</scope>
    <source>
        <strain evidence="1">CCFEE 5810</strain>
    </source>
</reference>